<protein>
    <recommendedName>
        <fullName evidence="2">Spt20-like SEP domain-containing protein</fullName>
    </recommendedName>
</protein>
<feature type="domain" description="Spt20-like SEP" evidence="2">
    <location>
        <begin position="24"/>
        <end position="164"/>
    </location>
</feature>
<dbReference type="Pfam" id="PF12090">
    <property type="entry name" value="Spt20_SEP"/>
    <property type="match status" value="1"/>
</dbReference>
<dbReference type="STRING" id="796925.A0A137PAB5"/>
<dbReference type="GO" id="GO:0003712">
    <property type="term" value="F:transcription coregulator activity"/>
    <property type="evidence" value="ECO:0007669"/>
    <property type="project" value="InterPro"/>
</dbReference>
<name>A0A137PAB5_CONC2</name>
<dbReference type="EMBL" id="KQ964463">
    <property type="protein sequence ID" value="KXN71953.1"/>
    <property type="molecule type" value="Genomic_DNA"/>
</dbReference>
<dbReference type="OrthoDB" id="1932706at2759"/>
<dbReference type="GO" id="GO:0006357">
    <property type="term" value="P:regulation of transcription by RNA polymerase II"/>
    <property type="evidence" value="ECO:0007669"/>
    <property type="project" value="TreeGrafter"/>
</dbReference>
<organism evidence="3 4">
    <name type="scientific">Conidiobolus coronatus (strain ATCC 28846 / CBS 209.66 / NRRL 28638)</name>
    <name type="common">Delacroixia coronata</name>
    <dbReference type="NCBI Taxonomy" id="796925"/>
    <lineage>
        <taxon>Eukaryota</taxon>
        <taxon>Fungi</taxon>
        <taxon>Fungi incertae sedis</taxon>
        <taxon>Zoopagomycota</taxon>
        <taxon>Entomophthoromycotina</taxon>
        <taxon>Entomophthoromycetes</taxon>
        <taxon>Entomophthorales</taxon>
        <taxon>Ancylistaceae</taxon>
        <taxon>Conidiobolus</taxon>
    </lineage>
</organism>
<reference evidence="3 4" key="1">
    <citation type="journal article" date="2015" name="Genome Biol. Evol.">
        <title>Phylogenomic analyses indicate that early fungi evolved digesting cell walls of algal ancestors of land plants.</title>
        <authorList>
            <person name="Chang Y."/>
            <person name="Wang S."/>
            <person name="Sekimoto S."/>
            <person name="Aerts A.L."/>
            <person name="Choi C."/>
            <person name="Clum A."/>
            <person name="LaButti K.M."/>
            <person name="Lindquist E.A."/>
            <person name="Yee Ngan C."/>
            <person name="Ohm R.A."/>
            <person name="Salamov A.A."/>
            <person name="Grigoriev I.V."/>
            <person name="Spatafora J.W."/>
            <person name="Berbee M.L."/>
        </authorList>
    </citation>
    <scope>NUCLEOTIDE SEQUENCE [LARGE SCALE GENOMIC DNA]</scope>
    <source>
        <strain evidence="3 4">NRRL 28638</strain>
    </source>
</reference>
<proteinExistence type="predicted"/>
<dbReference type="PANTHER" id="PTHR13526">
    <property type="entry name" value="TRANSCRIPTION FACTOR SPT20 HOMOLOG"/>
    <property type="match status" value="1"/>
</dbReference>
<dbReference type="InterPro" id="IPR046468">
    <property type="entry name" value="Spt20-like_SEP"/>
</dbReference>
<dbReference type="Proteomes" id="UP000070444">
    <property type="component" value="Unassembled WGS sequence"/>
</dbReference>
<dbReference type="PANTHER" id="PTHR13526:SF8">
    <property type="entry name" value="TRANSCRIPTION FACTOR SPT20 HOMOLOG"/>
    <property type="match status" value="1"/>
</dbReference>
<gene>
    <name evidence="3" type="ORF">CONCODRAFT_141853</name>
</gene>
<evidence type="ECO:0000313" key="4">
    <source>
        <dbReference type="Proteomes" id="UP000070444"/>
    </source>
</evidence>
<sequence length="278" mass="31912">MNLNLEFYTLHLDSTGRGSFIIKKPILKVHVFATHLKFEGQPGTSSLDGPLKNFVECLDNRELPATLLDIFDASNYLYIKGCLVVDMIDYRSSPKNDRGVNSRIYLQPTSKSIWADVCRLQSQTGMPFDEDKALEIESELLLTIEPELDLTPNPTASTISNMLHYRETVQQKNAKRPHSALQSEAQKSDQQEFSKLMRLMDDDRYNTSFSPSFDLIKYLKQYRSNKQNEDSIPSLACDSKTTNGYQPLPPGYNIIRSIRFKKEMTQGKELLLFQYIVY</sequence>
<keyword evidence="4" id="KW-1185">Reference proteome</keyword>
<accession>A0A137PAB5</accession>
<feature type="region of interest" description="Disordered" evidence="1">
    <location>
        <begin position="169"/>
        <end position="189"/>
    </location>
</feature>
<evidence type="ECO:0000313" key="3">
    <source>
        <dbReference type="EMBL" id="KXN71953.1"/>
    </source>
</evidence>
<evidence type="ECO:0000256" key="1">
    <source>
        <dbReference type="SAM" id="MobiDB-lite"/>
    </source>
</evidence>
<dbReference type="GO" id="GO:0000124">
    <property type="term" value="C:SAGA complex"/>
    <property type="evidence" value="ECO:0007669"/>
    <property type="project" value="InterPro"/>
</dbReference>
<dbReference type="InterPro" id="IPR021950">
    <property type="entry name" value="Spt20"/>
</dbReference>
<evidence type="ECO:0000259" key="2">
    <source>
        <dbReference type="Pfam" id="PF12090"/>
    </source>
</evidence>
<dbReference type="AlphaFoldDB" id="A0A137PAB5"/>